<dbReference type="Proteomes" id="UP001589858">
    <property type="component" value="Unassembled WGS sequence"/>
</dbReference>
<accession>A0ABV6S2E7</accession>
<name>A0ABV6S2E7_9SPHN</name>
<comment type="caution">
    <text evidence="1">The sequence shown here is derived from an EMBL/GenBank/DDBJ whole genome shotgun (WGS) entry which is preliminary data.</text>
</comment>
<protein>
    <submittedName>
        <fullName evidence="1">Uncharacterized protein</fullName>
    </submittedName>
</protein>
<evidence type="ECO:0000313" key="1">
    <source>
        <dbReference type="EMBL" id="MFC0683410.1"/>
    </source>
</evidence>
<evidence type="ECO:0000313" key="2">
    <source>
        <dbReference type="Proteomes" id="UP001589858"/>
    </source>
</evidence>
<organism evidence="1 2">
    <name type="scientific">Novosphingobium clariflavum</name>
    <dbReference type="NCBI Taxonomy" id="2029884"/>
    <lineage>
        <taxon>Bacteria</taxon>
        <taxon>Pseudomonadati</taxon>
        <taxon>Pseudomonadota</taxon>
        <taxon>Alphaproteobacteria</taxon>
        <taxon>Sphingomonadales</taxon>
        <taxon>Sphingomonadaceae</taxon>
        <taxon>Novosphingobium</taxon>
    </lineage>
</organism>
<reference evidence="1 2" key="1">
    <citation type="submission" date="2024-09" db="EMBL/GenBank/DDBJ databases">
        <authorList>
            <person name="Sun Q."/>
            <person name="Mori K."/>
        </authorList>
    </citation>
    <scope>NUCLEOTIDE SEQUENCE [LARGE SCALE GENOMIC DNA]</scope>
    <source>
        <strain evidence="1 2">CICC 11035S</strain>
    </source>
</reference>
<gene>
    <name evidence="1" type="ORF">ACFFF8_02250</name>
</gene>
<dbReference type="EMBL" id="JBHLTM010000009">
    <property type="protein sequence ID" value="MFC0683410.1"/>
    <property type="molecule type" value="Genomic_DNA"/>
</dbReference>
<dbReference type="RefSeq" id="WP_143840524.1">
    <property type="nucleotide sequence ID" value="NZ_JAPCWC010000007.1"/>
</dbReference>
<keyword evidence="2" id="KW-1185">Reference proteome</keyword>
<proteinExistence type="predicted"/>
<sequence>MIAKIILSDWANPRMSENPLSILSEDAKWFQLWGWYLRASTSYGRARFYRSGTSFLGDDLPADFDDVVRVFDALGSVRDMSMLKWWRTVAIPQFGVSADRPKVTSLGSIRYYDEDDHFSRLRSSVRDYLQEEWLDQIQPTSIIASIPIGLPKAQIMKQLSAMIDELAATEAESGMDTMTGDAPFKLNRSSKLHYDSAVRYLKCIYVKSAYPKMTLWQVGAKAGLSAAHRNLKATDKPTASNADDRTKLKELTSRALLRGQMIAENAARGIFPSYAKCEHAMPMDYAAIYRRRFKFFTRFGIEE</sequence>